<accession>A0ACD1AAF0</accession>
<evidence type="ECO:0000313" key="1">
    <source>
        <dbReference type="EMBL" id="QOX63261.1"/>
    </source>
</evidence>
<protein>
    <submittedName>
        <fullName evidence="1">CoA pyrophosphatase</fullName>
    </submittedName>
</protein>
<name>A0ACD1AAF0_9FIRM</name>
<sequence length="209" mass="23988">MKKYTIGDFETIFSNRIPKSLGVYQYYSVLVPLVEKDGELHILYEVRAESLKKQPGEVCFPGGRIEADETAEECAIRETAEELNIAAEHIHVIAELDYLHTYSNFTLYSFLGLIDYSVIAEMSVNEDEVKEVFLVPVSFLAENEPEIYYYDVIPNIGADFPYEKINLTNGYNWRKGKSTVPIYHFGERVIWGLTARITKHLMDLITGKE</sequence>
<evidence type="ECO:0000313" key="2">
    <source>
        <dbReference type="Proteomes" id="UP000594014"/>
    </source>
</evidence>
<reference evidence="1" key="1">
    <citation type="submission" date="2019-08" db="EMBL/GenBank/DDBJ databases">
        <title>Genome sequence of Clostridiales bacterium MT110.</title>
        <authorList>
            <person name="Cao J."/>
        </authorList>
    </citation>
    <scope>NUCLEOTIDE SEQUENCE</scope>
    <source>
        <strain evidence="1">MT110</strain>
    </source>
</reference>
<proteinExistence type="predicted"/>
<dbReference type="EMBL" id="CP042469">
    <property type="protein sequence ID" value="QOX63261.1"/>
    <property type="molecule type" value="Genomic_DNA"/>
</dbReference>
<keyword evidence="2" id="KW-1185">Reference proteome</keyword>
<dbReference type="Proteomes" id="UP000594014">
    <property type="component" value="Chromosome"/>
</dbReference>
<gene>
    <name evidence="1" type="ORF">FRZ06_07830</name>
</gene>
<organism evidence="1 2">
    <name type="scientific">Anoxybacterium hadale</name>
    <dbReference type="NCBI Taxonomy" id="3408580"/>
    <lineage>
        <taxon>Bacteria</taxon>
        <taxon>Bacillati</taxon>
        <taxon>Bacillota</taxon>
        <taxon>Clostridia</taxon>
        <taxon>Peptostreptococcales</taxon>
        <taxon>Anaerovoracaceae</taxon>
        <taxon>Anoxybacterium</taxon>
    </lineage>
</organism>